<evidence type="ECO:0000313" key="9">
    <source>
        <dbReference type="EMBL" id="GAA1719049.1"/>
    </source>
</evidence>
<dbReference type="PANTHER" id="PTHR43788:SF8">
    <property type="entry name" value="DNA-BINDING PROTEIN SMUBP-2"/>
    <property type="match status" value="1"/>
</dbReference>
<comment type="similarity">
    <text evidence="1">Belongs to the DNA2/NAM7 helicase family.</text>
</comment>
<keyword evidence="4" id="KW-0347">Helicase</keyword>
<feature type="coiled-coil region" evidence="6">
    <location>
        <begin position="436"/>
        <end position="488"/>
    </location>
</feature>
<keyword evidence="2" id="KW-0547">Nucleotide-binding</keyword>
<evidence type="ECO:0000313" key="10">
    <source>
        <dbReference type="Proteomes" id="UP001500618"/>
    </source>
</evidence>
<feature type="domain" description="DNA2/NAM7 helicase-like C-terminal" evidence="8">
    <location>
        <begin position="755"/>
        <end position="863"/>
    </location>
</feature>
<dbReference type="Proteomes" id="UP001500618">
    <property type="component" value="Unassembled WGS sequence"/>
</dbReference>
<dbReference type="SUPFAM" id="SSF52540">
    <property type="entry name" value="P-loop containing nucleoside triphosphate hydrolases"/>
    <property type="match status" value="1"/>
</dbReference>
<keyword evidence="5" id="KW-0067">ATP-binding</keyword>
<evidence type="ECO:0000256" key="2">
    <source>
        <dbReference type="ARBA" id="ARBA00022741"/>
    </source>
</evidence>
<evidence type="ECO:0000256" key="6">
    <source>
        <dbReference type="SAM" id="Coils"/>
    </source>
</evidence>
<protein>
    <submittedName>
        <fullName evidence="9">AAA domain-containing protein</fullName>
    </submittedName>
</protein>
<dbReference type="InterPro" id="IPR041677">
    <property type="entry name" value="DNA2/NAM7_AAA_11"/>
</dbReference>
<name>A0ABP4VC70_9ACTN</name>
<dbReference type="EMBL" id="BAAANY010000043">
    <property type="protein sequence ID" value="GAA1719049.1"/>
    <property type="molecule type" value="Genomic_DNA"/>
</dbReference>
<keyword evidence="6" id="KW-0175">Coiled coil</keyword>
<accession>A0ABP4VC70</accession>
<evidence type="ECO:0000256" key="5">
    <source>
        <dbReference type="ARBA" id="ARBA00022840"/>
    </source>
</evidence>
<evidence type="ECO:0000259" key="8">
    <source>
        <dbReference type="Pfam" id="PF13087"/>
    </source>
</evidence>
<keyword evidence="10" id="KW-1185">Reference proteome</keyword>
<comment type="caution">
    <text evidence="9">The sequence shown here is derived from an EMBL/GenBank/DDBJ whole genome shotgun (WGS) entry which is preliminary data.</text>
</comment>
<gene>
    <name evidence="9" type="ORF">GCM10009765_79300</name>
</gene>
<evidence type="ECO:0000256" key="1">
    <source>
        <dbReference type="ARBA" id="ARBA00007913"/>
    </source>
</evidence>
<sequence length="884" mass="97705">MPPERRNPPRLALTIKDLHRFTQELASGLGLRDFLLASRIRVRCVQVPVRDSDTAGEQNFMNSHIANDLAQVEKAVRAGDIGKGLATYLSDESSQNRVDVRADREAVVSEVQPNLIPGGRWPAATTKPLAMSQQFATNRILRELLDGAGIFAINGPPGTGKTTMLRDVLAAVVVERATKLAALARPSDGFTGVMAELPGFYRSGPAKVRGIRPDLTGFEIVVATAGNDAAKNVTAEIPGIGAVEGAESAALAADYFTDLASQVLDRDAWGLAAVPLGNMGNRHTFADKWWWGKKKKLPGQPPAASPATIGMLEMLQGIRKNPPGIQEWATAVGEFQAATTTVRELAAARQEVADQIARLPWYERGIRETEDRIRQREVACSRHEEDLRRAEATREGAQRAFDDVDREYQDWPNHRPGFWVSLSTWFRAGRDWSRRHAELAHLREKARKELDEKTAERGSHRSILSQVKQELAAEREKLGAARRRLSDAYDRISDAHRQWPQSVPHGNGVADDEKFQLCAPWADEEFTAARSQLFLAALRLHKAFLFQTERQARDNLAAIVSVIQGKIRLPAPALLAAWQTLFMVVPMISTTFASLPRLFADLGSESFGWLFIDEAGQATAQQAVGGLWRCRRAVIVGDPQQLEPIVTLPRPAQDALRDYYGVHEHWTPETASVQRTADRHARHGTALPEPGGGDPIWVGSPLRVHRRCDRPMFDISNTIAYGGDLMVYGTKIQGHFPGENCWFDVSGPAEGNWVPAEGEALASLLAELRRDGVKPDRIRVISPFRDAVRGSKEVVSRILGSEFAYQNVGTIHTVQGQEAAVVIMVLGSAPGNQGARQWASEKPNLLNVAVSRAKRRFYVIGDRENWKDLRFFDVLAATLPARRL</sequence>
<feature type="coiled-coil region" evidence="6">
    <location>
        <begin position="366"/>
        <end position="407"/>
    </location>
</feature>
<keyword evidence="3" id="KW-0378">Hydrolase</keyword>
<proteinExistence type="inferred from homology"/>
<feature type="domain" description="DNA2/NAM7 helicase helicase" evidence="7">
    <location>
        <begin position="454"/>
        <end position="646"/>
    </location>
</feature>
<dbReference type="InterPro" id="IPR050534">
    <property type="entry name" value="Coronavir_polyprotein_1ab"/>
</dbReference>
<dbReference type="Pfam" id="PF13087">
    <property type="entry name" value="AAA_12"/>
    <property type="match status" value="1"/>
</dbReference>
<dbReference type="CDD" id="cd18808">
    <property type="entry name" value="SF1_C_Upf1"/>
    <property type="match status" value="1"/>
</dbReference>
<dbReference type="Gene3D" id="3.40.50.300">
    <property type="entry name" value="P-loop containing nucleotide triphosphate hydrolases"/>
    <property type="match status" value="3"/>
</dbReference>
<reference evidence="10" key="1">
    <citation type="journal article" date="2019" name="Int. J. Syst. Evol. Microbiol.">
        <title>The Global Catalogue of Microorganisms (GCM) 10K type strain sequencing project: providing services to taxonomists for standard genome sequencing and annotation.</title>
        <authorList>
            <consortium name="The Broad Institute Genomics Platform"/>
            <consortium name="The Broad Institute Genome Sequencing Center for Infectious Disease"/>
            <person name="Wu L."/>
            <person name="Ma J."/>
        </authorList>
    </citation>
    <scope>NUCLEOTIDE SEQUENCE [LARGE SCALE GENOMIC DNA]</scope>
    <source>
        <strain evidence="10">JCM 14718</strain>
    </source>
</reference>
<evidence type="ECO:0000256" key="4">
    <source>
        <dbReference type="ARBA" id="ARBA00022806"/>
    </source>
</evidence>
<evidence type="ECO:0000256" key="3">
    <source>
        <dbReference type="ARBA" id="ARBA00022801"/>
    </source>
</evidence>
<dbReference type="InterPro" id="IPR041679">
    <property type="entry name" value="DNA2/NAM7-like_C"/>
</dbReference>
<organism evidence="9 10">
    <name type="scientific">Fodinicola feengrottensis</name>
    <dbReference type="NCBI Taxonomy" id="435914"/>
    <lineage>
        <taxon>Bacteria</taxon>
        <taxon>Bacillati</taxon>
        <taxon>Actinomycetota</taxon>
        <taxon>Actinomycetes</taxon>
        <taxon>Mycobacteriales</taxon>
        <taxon>Fodinicola</taxon>
    </lineage>
</organism>
<dbReference type="InterPro" id="IPR027417">
    <property type="entry name" value="P-loop_NTPase"/>
</dbReference>
<dbReference type="InterPro" id="IPR047187">
    <property type="entry name" value="SF1_C_Upf1"/>
</dbReference>
<dbReference type="Pfam" id="PF13086">
    <property type="entry name" value="AAA_11"/>
    <property type="match status" value="1"/>
</dbReference>
<dbReference type="PANTHER" id="PTHR43788">
    <property type="entry name" value="DNA2/NAM7 HELICASE FAMILY MEMBER"/>
    <property type="match status" value="1"/>
</dbReference>
<evidence type="ECO:0000259" key="7">
    <source>
        <dbReference type="Pfam" id="PF13086"/>
    </source>
</evidence>